<proteinExistence type="predicted"/>
<keyword evidence="1" id="KW-0812">Transmembrane</keyword>
<comment type="caution">
    <text evidence="2">The sequence shown here is derived from an EMBL/GenBank/DDBJ whole genome shotgun (WGS) entry which is preliminary data.</text>
</comment>
<reference evidence="2 3" key="1">
    <citation type="journal article" date="2016" name="Nat. Commun.">
        <title>Thousands of microbial genomes shed light on interconnected biogeochemical processes in an aquifer system.</title>
        <authorList>
            <person name="Anantharaman K."/>
            <person name="Brown C.T."/>
            <person name="Hug L.A."/>
            <person name="Sharon I."/>
            <person name="Castelle C.J."/>
            <person name="Probst A.J."/>
            <person name="Thomas B.C."/>
            <person name="Singh A."/>
            <person name="Wilkins M.J."/>
            <person name="Karaoz U."/>
            <person name="Brodie E.L."/>
            <person name="Williams K.H."/>
            <person name="Hubbard S.S."/>
            <person name="Banfield J.F."/>
        </authorList>
    </citation>
    <scope>NUCLEOTIDE SEQUENCE [LARGE SCALE GENOMIC DNA]</scope>
</reference>
<feature type="transmembrane region" description="Helical" evidence="1">
    <location>
        <begin position="34"/>
        <end position="61"/>
    </location>
</feature>
<organism evidence="2 3">
    <name type="scientific">Candidatus Ryanbacteria bacterium RIFCSPHIGHO2_01_FULL_48_27</name>
    <dbReference type="NCBI Taxonomy" id="1802115"/>
    <lineage>
        <taxon>Bacteria</taxon>
        <taxon>Candidatus Ryaniibacteriota</taxon>
    </lineage>
</organism>
<feature type="transmembrane region" description="Helical" evidence="1">
    <location>
        <begin position="81"/>
        <end position="98"/>
    </location>
</feature>
<gene>
    <name evidence="2" type="ORF">A2756_06585</name>
</gene>
<evidence type="ECO:0000256" key="1">
    <source>
        <dbReference type="SAM" id="Phobius"/>
    </source>
</evidence>
<dbReference type="EMBL" id="MHNL01000001">
    <property type="protein sequence ID" value="OGZ46236.1"/>
    <property type="molecule type" value="Genomic_DNA"/>
</dbReference>
<keyword evidence="1" id="KW-0472">Membrane</keyword>
<accession>A0A1G2G7P9</accession>
<name>A0A1G2G7P9_9BACT</name>
<evidence type="ECO:0000313" key="2">
    <source>
        <dbReference type="EMBL" id="OGZ46236.1"/>
    </source>
</evidence>
<dbReference type="Proteomes" id="UP000177785">
    <property type="component" value="Unassembled WGS sequence"/>
</dbReference>
<dbReference type="AlphaFoldDB" id="A0A1G2G7P9"/>
<evidence type="ECO:0000313" key="3">
    <source>
        <dbReference type="Proteomes" id="UP000177785"/>
    </source>
</evidence>
<dbReference type="STRING" id="1802115.A2756_06585"/>
<protein>
    <submittedName>
        <fullName evidence="2">Uncharacterized protein</fullName>
    </submittedName>
</protein>
<sequence>METTSPKLKQRIMRRVYGIWFVKRVLPRLVGETIVVYIAVTQIAAHVFINHVLANAVLHTFSRSPITIFNYFANAFINSEVLVQTMLMSSVVLAGFMLRDIVRASRLLSSHPQHLQVRNFSL</sequence>
<keyword evidence="1" id="KW-1133">Transmembrane helix</keyword>